<dbReference type="InterPro" id="IPR036409">
    <property type="entry name" value="Aldolase_II/adducin_N_sf"/>
</dbReference>
<gene>
    <name evidence="2" type="ORF">HELGO_WM8256</name>
</gene>
<dbReference type="InterPro" id="IPR001303">
    <property type="entry name" value="Aldolase_II/adducin_N"/>
</dbReference>
<protein>
    <submittedName>
        <fullName evidence="2">Short chain dehydrogenase</fullName>
    </submittedName>
</protein>
<accession>A0A6S6TCE4</accession>
<name>A0A6S6TCE4_9BACT</name>
<organism evidence="2">
    <name type="scientific">uncultured Campylobacterales bacterium</name>
    <dbReference type="NCBI Taxonomy" id="352960"/>
    <lineage>
        <taxon>Bacteria</taxon>
        <taxon>Pseudomonadati</taxon>
        <taxon>Campylobacterota</taxon>
        <taxon>Epsilonproteobacteria</taxon>
        <taxon>Campylobacterales</taxon>
        <taxon>environmental samples</taxon>
    </lineage>
</organism>
<dbReference type="EMBL" id="CACVAW010000061">
    <property type="protein sequence ID" value="CAA6814199.1"/>
    <property type="molecule type" value="Genomic_DNA"/>
</dbReference>
<dbReference type="AlphaFoldDB" id="A0A6S6TCE4"/>
<sequence length="356" mass="40911">MNEIKDLVAISRYAGERFDLVQAGGGNSSVKFESGEMVIKASGFLLSDVCDDTGYSKVYTKQISQIVKNKEVINTTIKKQREEITSKLVQDATIDTLNRPSIETLLHSFLSKYTLHTHPVVVNMIVIQKEFKTILKNIFKDDNIVLVNYQTPGIELALALDKELEKCSKTPNIIFLQNHGLIVTSDKVEEIKTLTEYVISKIENYLNIDMNKYKLTNNITSLLNSVKINSNISYLNDDQFLNEQIIKNRNLFFDTPFCPDSLVYCGVSSCEVDDLSSCESIREYKNKYFELPKVILYKNHLFFNAINIKKAKEIQEVFKFHIMVLSRNKDTENNFLSLNELAYLSNWEAEKYRQGI</sequence>
<dbReference type="SMART" id="SM01007">
    <property type="entry name" value="Aldolase_II"/>
    <property type="match status" value="1"/>
</dbReference>
<proteinExistence type="predicted"/>
<evidence type="ECO:0000313" key="2">
    <source>
        <dbReference type="EMBL" id="CAA6814199.1"/>
    </source>
</evidence>
<dbReference type="Pfam" id="PF00596">
    <property type="entry name" value="Aldolase_II"/>
    <property type="match status" value="1"/>
</dbReference>
<dbReference type="Gene3D" id="3.40.225.10">
    <property type="entry name" value="Class II aldolase/adducin N-terminal domain"/>
    <property type="match status" value="1"/>
</dbReference>
<reference evidence="2" key="1">
    <citation type="submission" date="2020-01" db="EMBL/GenBank/DDBJ databases">
        <authorList>
            <person name="Meier V. D."/>
            <person name="Meier V D."/>
        </authorList>
    </citation>
    <scope>NUCLEOTIDE SEQUENCE</scope>
    <source>
        <strain evidence="2">HLG_WM_MAG_12</strain>
    </source>
</reference>
<evidence type="ECO:0000259" key="1">
    <source>
        <dbReference type="SMART" id="SM01007"/>
    </source>
</evidence>
<feature type="domain" description="Class II aldolase/adducin N-terminal" evidence="1">
    <location>
        <begin position="6"/>
        <end position="206"/>
    </location>
</feature>
<dbReference type="SUPFAM" id="SSF53639">
    <property type="entry name" value="AraD/HMP-PK domain-like"/>
    <property type="match status" value="1"/>
</dbReference>